<feature type="compositionally biased region" description="Basic and acidic residues" evidence="3">
    <location>
        <begin position="1135"/>
        <end position="1148"/>
    </location>
</feature>
<feature type="coiled-coil region" evidence="2">
    <location>
        <begin position="755"/>
        <end position="789"/>
    </location>
</feature>
<evidence type="ECO:0000313" key="6">
    <source>
        <dbReference type="Proteomes" id="UP001162131"/>
    </source>
</evidence>
<dbReference type="Proteomes" id="UP001162131">
    <property type="component" value="Unassembled WGS sequence"/>
</dbReference>
<dbReference type="PANTHER" id="PTHR19860:SF40">
    <property type="entry name" value="WD40 REPEAT-CONTAINING PROTEIN"/>
    <property type="match status" value="1"/>
</dbReference>
<dbReference type="EMBL" id="CAJZBQ010000063">
    <property type="protein sequence ID" value="CAG9335822.1"/>
    <property type="molecule type" value="Genomic_DNA"/>
</dbReference>
<dbReference type="InterPro" id="IPR051191">
    <property type="entry name" value="DCAF12"/>
</dbReference>
<feature type="coiled-coil region" evidence="2">
    <location>
        <begin position="842"/>
        <end position="869"/>
    </location>
</feature>
<evidence type="ECO:0000313" key="5">
    <source>
        <dbReference type="EMBL" id="CAG9335822.1"/>
    </source>
</evidence>
<name>A0AAU9KE93_9CILI</name>
<dbReference type="Pfam" id="PF05729">
    <property type="entry name" value="NACHT"/>
    <property type="match status" value="1"/>
</dbReference>
<dbReference type="InterPro" id="IPR027417">
    <property type="entry name" value="P-loop_NTPase"/>
</dbReference>
<evidence type="ECO:0000256" key="2">
    <source>
        <dbReference type="SAM" id="Coils"/>
    </source>
</evidence>
<evidence type="ECO:0000256" key="1">
    <source>
        <dbReference type="ARBA" id="ARBA00022737"/>
    </source>
</evidence>
<gene>
    <name evidence="5" type="ORF">BSTOLATCC_MIC65142</name>
</gene>
<protein>
    <recommendedName>
        <fullName evidence="4">NACHT domain-containing protein</fullName>
    </recommendedName>
</protein>
<comment type="caution">
    <text evidence="5">The sequence shown here is derived from an EMBL/GenBank/DDBJ whole genome shotgun (WGS) entry which is preliminary data.</text>
</comment>
<evidence type="ECO:0000259" key="4">
    <source>
        <dbReference type="Pfam" id="PF05729"/>
    </source>
</evidence>
<reference evidence="5" key="1">
    <citation type="submission" date="2021-09" db="EMBL/GenBank/DDBJ databases">
        <authorList>
            <consortium name="AG Swart"/>
            <person name="Singh M."/>
            <person name="Singh A."/>
            <person name="Seah K."/>
            <person name="Emmerich C."/>
        </authorList>
    </citation>
    <scope>NUCLEOTIDE SEQUENCE</scope>
    <source>
        <strain evidence="5">ATCC30299</strain>
    </source>
</reference>
<dbReference type="Gene3D" id="3.40.50.300">
    <property type="entry name" value="P-loop containing nucleotide triphosphate hydrolases"/>
    <property type="match status" value="1"/>
</dbReference>
<dbReference type="AlphaFoldDB" id="A0AAU9KE93"/>
<keyword evidence="1" id="KW-0677">Repeat</keyword>
<organism evidence="5 6">
    <name type="scientific">Blepharisma stoltei</name>
    <dbReference type="NCBI Taxonomy" id="1481888"/>
    <lineage>
        <taxon>Eukaryota</taxon>
        <taxon>Sar</taxon>
        <taxon>Alveolata</taxon>
        <taxon>Ciliophora</taxon>
        <taxon>Postciliodesmatophora</taxon>
        <taxon>Heterotrichea</taxon>
        <taxon>Heterotrichida</taxon>
        <taxon>Blepharismidae</taxon>
        <taxon>Blepharisma</taxon>
    </lineage>
</organism>
<feature type="compositionally biased region" description="Basic residues" evidence="3">
    <location>
        <begin position="1155"/>
        <end position="1171"/>
    </location>
</feature>
<evidence type="ECO:0000256" key="3">
    <source>
        <dbReference type="SAM" id="MobiDB-lite"/>
    </source>
</evidence>
<dbReference type="InterPro" id="IPR007111">
    <property type="entry name" value="NACHT_NTPase"/>
</dbReference>
<feature type="region of interest" description="Disordered" evidence="3">
    <location>
        <begin position="1127"/>
        <end position="1171"/>
    </location>
</feature>
<proteinExistence type="predicted"/>
<sequence>MSFKSASLKSRTEALHEGYLDHLKQSPLVGIDAFVQEVDSWITKDEFHQDSKTITNTPLLISGDSGCGKSSFIAKWIEFHTRSHKKDNDYLLVHFSKLSPSDSAYFVTLYRLYNEIRKAYNIPQKVEIIEDKLRIYFSLWLENADSRQQESQIMRKSIVVIIDGVDKYRDSNNKEEAPNWLPTNVPGSVKLIYTCDNDTRAFHHLLQKSGYHLHLQPFDLNKRKEMINQYINALDEDLFQKYQPTIAELRLHIAHECCGNPLFMKLLLNFTMPKEENVHPFRYDSILEVNTKERLFEKIVEFNDTYNFKDRALLNVLAQIALSRTGLSEDELSKIGKSHKTVKKILAVFKSCLVCYDGFYIFSNDIYRKVILSRYVPLPKHFHTEIIEILDKESITLRNSDELLYHLYECEDWMKLKDLLSDLEVFSIMFTPDYRLSLYFYWLKLERQHFDPVVEYNKSLEHFVVQYSPSNQDLFVLLLQFCRFFKEFADLETSDCCEFRHPHLKGYYELKEINLLNEIENLNGLFFPTQQPPLKDDENFAVENKGFRQQLKEKILNEPHELRFQRRKLEYYYYKRWLWIQFPWCGLDVYSDLSQIMKMFSSDNHAITCQNEYDMAISSLRILKESKLKLSKRYQPLSKQATNKSLPKDSPKSMTVKAYAKAAGIFPEISQANLNSTLNALSLTDDISIPKSMSRHSSAGRIKHHKVSSEYNFDLSFKDLTPSNILVKLGNKVSNYSNHEIQRKKKENYELQKYYNKLVNEVRMKKIKLEGLKSQIAKSEDKIKEGEEVKAKIASMQKKMATIFEKINRTEVECRRLEQVVTSCFKNPAKNDVWERGLEKGIENMKALIQLEEVETKEYEHEIETLENQIDEFQLWYKDKVTFQSHTIDRVAEQFMLKTNVQETLQMGEKKRNEIISNSMLPKHEGYYKIKLRQRQSMLKKISRLKSILESKLGEFETLIERLQHVVNIHGPQDLTSVILQLERNEELYQSRFNVEEKLDELQGQKEALEAKLNFLQKKEEQQEDKHIRDNIEELNAAVMEAEKKLNHFIEANQRQEIVYITCKGTFEHIWRTLKIKENIEFTPENHLKIAQIVGDKVIEVINQIQNRVLTSSSNIQCSDLDLTPGLASSTMNNTEEHTPVHYEKSLDEPSPISNKRRKKQLIKPGNRKKL</sequence>
<dbReference type="PANTHER" id="PTHR19860">
    <property type="entry name" value="DDB1- AND CUL4-ASSOCIATED FACTOR 12-RELATED"/>
    <property type="match status" value="1"/>
</dbReference>
<dbReference type="SUPFAM" id="SSF52540">
    <property type="entry name" value="P-loop containing nucleoside triphosphate hydrolases"/>
    <property type="match status" value="1"/>
</dbReference>
<feature type="coiled-coil region" evidence="2">
    <location>
        <begin position="985"/>
        <end position="1052"/>
    </location>
</feature>
<keyword evidence="2" id="KW-0175">Coiled coil</keyword>
<feature type="domain" description="NACHT" evidence="4">
    <location>
        <begin position="59"/>
        <end position="232"/>
    </location>
</feature>
<accession>A0AAU9KE93</accession>
<keyword evidence="6" id="KW-1185">Reference proteome</keyword>